<gene>
    <name evidence="1" type="primary">Vigan.02G037400</name>
    <name evidence="1" type="ORF">VIGAN_02037400</name>
</gene>
<accession>A0A0S3RAW7</accession>
<protein>
    <submittedName>
        <fullName evidence="1">Uncharacterized protein</fullName>
    </submittedName>
</protein>
<proteinExistence type="predicted"/>
<evidence type="ECO:0000313" key="1">
    <source>
        <dbReference type="EMBL" id="BAT77779.1"/>
    </source>
</evidence>
<dbReference type="AlphaFoldDB" id="A0A0S3RAW7"/>
<reference evidence="1 2" key="1">
    <citation type="journal article" date="2015" name="Sci. Rep.">
        <title>The power of single molecule real-time sequencing technology in the de novo assembly of a eukaryotic genome.</title>
        <authorList>
            <person name="Sakai H."/>
            <person name="Naito K."/>
            <person name="Ogiso-Tanaka E."/>
            <person name="Takahashi Y."/>
            <person name="Iseki K."/>
            <person name="Muto C."/>
            <person name="Satou K."/>
            <person name="Teruya K."/>
            <person name="Shiroma A."/>
            <person name="Shimoji M."/>
            <person name="Hirano T."/>
            <person name="Itoh T."/>
            <person name="Kaga A."/>
            <person name="Tomooka N."/>
        </authorList>
    </citation>
    <scope>NUCLEOTIDE SEQUENCE [LARGE SCALE GENOMIC DNA]</scope>
    <source>
        <strain evidence="2">cv. Shumari</strain>
    </source>
</reference>
<sequence>MARTTSGGTITIHHPSLLRHTSALAPADRRFLHRSPQRQQMSSSLAQGCCYSHHPMAVGCGGRFFNLCFLWYQGKGNNIAN</sequence>
<evidence type="ECO:0000313" key="2">
    <source>
        <dbReference type="Proteomes" id="UP000291084"/>
    </source>
</evidence>
<dbReference type="EMBL" id="AP015035">
    <property type="protein sequence ID" value="BAT77779.1"/>
    <property type="molecule type" value="Genomic_DNA"/>
</dbReference>
<keyword evidence="2" id="KW-1185">Reference proteome</keyword>
<organism evidence="1 2">
    <name type="scientific">Vigna angularis var. angularis</name>
    <dbReference type="NCBI Taxonomy" id="157739"/>
    <lineage>
        <taxon>Eukaryota</taxon>
        <taxon>Viridiplantae</taxon>
        <taxon>Streptophyta</taxon>
        <taxon>Embryophyta</taxon>
        <taxon>Tracheophyta</taxon>
        <taxon>Spermatophyta</taxon>
        <taxon>Magnoliopsida</taxon>
        <taxon>eudicotyledons</taxon>
        <taxon>Gunneridae</taxon>
        <taxon>Pentapetalae</taxon>
        <taxon>rosids</taxon>
        <taxon>fabids</taxon>
        <taxon>Fabales</taxon>
        <taxon>Fabaceae</taxon>
        <taxon>Papilionoideae</taxon>
        <taxon>50 kb inversion clade</taxon>
        <taxon>NPAAA clade</taxon>
        <taxon>indigoferoid/millettioid clade</taxon>
        <taxon>Phaseoleae</taxon>
        <taxon>Vigna</taxon>
    </lineage>
</organism>
<name>A0A0S3RAW7_PHAAN</name>
<dbReference type="Proteomes" id="UP000291084">
    <property type="component" value="Chromosome 2"/>
</dbReference>